<dbReference type="PANTHER" id="PTHR44051:SF22">
    <property type="entry name" value="DISULFIDE-BOND OXIDOREDUCTASE YGHU"/>
    <property type="match status" value="1"/>
</dbReference>
<organism evidence="3 4">
    <name type="scientific">Oleispira antarctica RB-8</name>
    <dbReference type="NCBI Taxonomy" id="698738"/>
    <lineage>
        <taxon>Bacteria</taxon>
        <taxon>Pseudomonadati</taxon>
        <taxon>Pseudomonadota</taxon>
        <taxon>Gammaproteobacteria</taxon>
        <taxon>Oceanospirillales</taxon>
        <taxon>Oceanospirillaceae</taxon>
        <taxon>Oleispira</taxon>
    </lineage>
</organism>
<proteinExistence type="predicted"/>
<accession>R4YQG7</accession>
<dbReference type="CDD" id="cd03048">
    <property type="entry name" value="GST_N_Ure2p_like"/>
    <property type="match status" value="1"/>
</dbReference>
<dbReference type="Gene3D" id="1.20.1050.10">
    <property type="match status" value="1"/>
</dbReference>
<dbReference type="PATRIC" id="fig|698738.3.peg.200"/>
<dbReference type="SUPFAM" id="SSF47616">
    <property type="entry name" value="GST C-terminal domain-like"/>
    <property type="match status" value="1"/>
</dbReference>
<dbReference type="AlphaFoldDB" id="R4YQG7"/>
<evidence type="ECO:0000313" key="4">
    <source>
        <dbReference type="Proteomes" id="UP000032749"/>
    </source>
</evidence>
<dbReference type="SUPFAM" id="SSF52833">
    <property type="entry name" value="Thioredoxin-like"/>
    <property type="match status" value="1"/>
</dbReference>
<evidence type="ECO:0000259" key="2">
    <source>
        <dbReference type="PROSITE" id="PS50405"/>
    </source>
</evidence>
<sequence length="298" mass="33365">MSREINIMSNEDSNTQNSGPYVPPAVWTWEEKSGGQFASINRPVSGPTHEKILPAGKHPFQLHSLATPNGVKVTIMLEELIEAGIDAAEYDAYPINIMEGDQFGSGFVAINPNSKIPALIDNSSVAAGGKPIRIFESGAILMHLAEKFEIFLPKGAEKSEVLSWLFWQMGSAPFLGGGFGHFYAYAPEKFEYPINRYAMEVKRQLDVLDKQLANNTYISGEEYTIADMAIWPWYGVLVLGGLYDAAEFLDVKSYKHVMRWAEAIAQRPAVMRGKMVNRSWGEPEEQLLERHSREDFNK</sequence>
<dbReference type="Pfam" id="PF02798">
    <property type="entry name" value="GST_N"/>
    <property type="match status" value="1"/>
</dbReference>
<feature type="domain" description="GST N-terminal" evidence="1">
    <location>
        <begin position="57"/>
        <end position="152"/>
    </location>
</feature>
<dbReference type="InterPro" id="IPR040079">
    <property type="entry name" value="Glutathione_S-Trfase"/>
</dbReference>
<reference evidence="3 4" key="1">
    <citation type="journal article" date="2013" name="Nat. Commun.">
        <title>Genome sequence and functional genomic analysis of the oil-degrading bacterium Oleispira antarctica.</title>
        <authorList>
            <person name="Kube M."/>
            <person name="Chernikova T.N."/>
            <person name="Al-Ramahi Y."/>
            <person name="Beloqui A."/>
            <person name="Lopez-Cortez N."/>
            <person name="Guazzaroni M.E."/>
            <person name="Heipieper H.J."/>
            <person name="Klages S."/>
            <person name="Kotsyurbenko O.R."/>
            <person name="Langer I."/>
            <person name="Nechitaylo T.Y."/>
            <person name="Lunsdorf H."/>
            <person name="Fernandez M."/>
            <person name="Juarez S."/>
            <person name="Ciordia S."/>
            <person name="Singer A."/>
            <person name="Kagan O."/>
            <person name="Egorova O."/>
            <person name="Petit P.A."/>
            <person name="Stogios P."/>
            <person name="Kim Y."/>
            <person name="Tchigvintsev A."/>
            <person name="Flick R."/>
            <person name="Denaro R."/>
            <person name="Genovese M."/>
            <person name="Albar J.P."/>
            <person name="Reva O.N."/>
            <person name="Martinez-Gomariz M."/>
            <person name="Tran H."/>
            <person name="Ferrer M."/>
            <person name="Savchenko A."/>
            <person name="Yakunin A.F."/>
            <person name="Yakimov M.M."/>
            <person name="Golyshina O.V."/>
            <person name="Reinhardt R."/>
            <person name="Golyshin P.N."/>
        </authorList>
    </citation>
    <scope>NUCLEOTIDE SEQUENCE [LARGE SCALE GENOMIC DNA]</scope>
</reference>
<dbReference type="NCBIfam" id="NF008731">
    <property type="entry name" value="PRK11752.1"/>
    <property type="match status" value="1"/>
</dbReference>
<gene>
    <name evidence="3" type="ORF">OLEAN_C01930</name>
</gene>
<dbReference type="InterPro" id="IPR004045">
    <property type="entry name" value="Glutathione_S-Trfase_N"/>
</dbReference>
<feature type="domain" description="GST C-terminal" evidence="2">
    <location>
        <begin position="154"/>
        <end position="287"/>
    </location>
</feature>
<dbReference type="KEGG" id="oai:OLEAN_C01930"/>
<dbReference type="PROSITE" id="PS50405">
    <property type="entry name" value="GST_CTER"/>
    <property type="match status" value="1"/>
</dbReference>
<dbReference type="SFLD" id="SFLDG01151">
    <property type="entry name" value="Main.2:_Nu-like"/>
    <property type="match status" value="1"/>
</dbReference>
<dbReference type="InterPro" id="IPR036282">
    <property type="entry name" value="Glutathione-S-Trfase_C_sf"/>
</dbReference>
<dbReference type="InterPro" id="IPR053836">
    <property type="entry name" value="Arc1-like_N"/>
</dbReference>
<name>R4YQG7_OLEAN</name>
<dbReference type="GO" id="GO:0016740">
    <property type="term" value="F:transferase activity"/>
    <property type="evidence" value="ECO:0007669"/>
    <property type="project" value="UniProtKB-KW"/>
</dbReference>
<keyword evidence="3" id="KW-0808">Transferase</keyword>
<dbReference type="Gene3D" id="3.40.30.10">
    <property type="entry name" value="Glutaredoxin"/>
    <property type="match status" value="1"/>
</dbReference>
<dbReference type="PANTHER" id="PTHR44051">
    <property type="entry name" value="GLUTATHIONE S-TRANSFERASE-RELATED"/>
    <property type="match status" value="1"/>
</dbReference>
<dbReference type="InterPro" id="IPR010987">
    <property type="entry name" value="Glutathione-S-Trfase_C-like"/>
</dbReference>
<protein>
    <submittedName>
        <fullName evidence="3">Glutathione S-transferase family protein</fullName>
    </submittedName>
</protein>
<dbReference type="PROSITE" id="PS50404">
    <property type="entry name" value="GST_NTER"/>
    <property type="match status" value="1"/>
</dbReference>
<dbReference type="GO" id="GO:0032991">
    <property type="term" value="C:protein-containing complex"/>
    <property type="evidence" value="ECO:0007669"/>
    <property type="project" value="UniProtKB-ARBA"/>
</dbReference>
<dbReference type="STRING" id="698738.OLEAN_C01930"/>
<dbReference type="EMBL" id="FO203512">
    <property type="protein sequence ID" value="CCK74369.1"/>
    <property type="molecule type" value="Genomic_DNA"/>
</dbReference>
<dbReference type="CDD" id="cd10292">
    <property type="entry name" value="GST_C_YghU_like"/>
    <property type="match status" value="1"/>
</dbReference>
<keyword evidence="4" id="KW-1185">Reference proteome</keyword>
<dbReference type="Proteomes" id="UP000032749">
    <property type="component" value="Chromosome"/>
</dbReference>
<evidence type="ECO:0000313" key="3">
    <source>
        <dbReference type="EMBL" id="CCK74369.1"/>
    </source>
</evidence>
<dbReference type="SFLD" id="SFLDS00019">
    <property type="entry name" value="Glutathione_Transferase_(cytos"/>
    <property type="match status" value="1"/>
</dbReference>
<dbReference type="InterPro" id="IPR036249">
    <property type="entry name" value="Thioredoxin-like_sf"/>
</dbReference>
<dbReference type="SFLD" id="SFLDG00358">
    <property type="entry name" value="Main_(cytGST)"/>
    <property type="match status" value="1"/>
</dbReference>
<dbReference type="Pfam" id="PF21972">
    <property type="entry name" value="Arc1p_N_like"/>
    <property type="match status" value="1"/>
</dbReference>
<evidence type="ECO:0000259" key="1">
    <source>
        <dbReference type="PROSITE" id="PS50404"/>
    </source>
</evidence>
<dbReference type="HOGENOM" id="CLU_011226_14_4_6"/>